<protein>
    <recommendedName>
        <fullName evidence="4">non-specific serine/threonine protein kinase</fullName>
        <ecNumber evidence="4">2.7.11.1</ecNumber>
    </recommendedName>
</protein>
<keyword evidence="10" id="KW-0418">Kinase</keyword>
<keyword evidence="7" id="KW-0597">Phosphoprotein</keyword>
<dbReference type="InterPro" id="IPR051997">
    <property type="entry name" value="STK_NEK"/>
</dbReference>
<reference evidence="15 16" key="1">
    <citation type="journal article" date="2007" name="Science">
        <title>Sea anemone genome reveals ancestral eumetazoan gene repertoire and genomic organization.</title>
        <authorList>
            <person name="Putnam N.H."/>
            <person name="Srivastava M."/>
            <person name="Hellsten U."/>
            <person name="Dirks B."/>
            <person name="Chapman J."/>
            <person name="Salamov A."/>
            <person name="Terry A."/>
            <person name="Shapiro H."/>
            <person name="Lindquist E."/>
            <person name="Kapitonov V.V."/>
            <person name="Jurka J."/>
            <person name="Genikhovich G."/>
            <person name="Grigoriev I.V."/>
            <person name="Lucas S.M."/>
            <person name="Steele R.E."/>
            <person name="Finnerty J.R."/>
            <person name="Technau U."/>
            <person name="Martindale M.Q."/>
            <person name="Rokhsar D.S."/>
        </authorList>
    </citation>
    <scope>NUCLEOTIDE SEQUENCE [LARGE SCALE GENOMIC DNA]</scope>
    <source>
        <strain evidence="16">CH2 X CH6</strain>
    </source>
</reference>
<keyword evidence="10" id="KW-0808">Transferase</keyword>
<evidence type="ECO:0000259" key="14">
    <source>
        <dbReference type="PROSITE" id="PS50011"/>
    </source>
</evidence>
<keyword evidence="8" id="KW-0479">Metal-binding</keyword>
<dbReference type="PhylomeDB" id="A7T3X6"/>
<dbReference type="eggNOG" id="KOG1426">
    <property type="taxonomic scope" value="Eukaryota"/>
</dbReference>
<evidence type="ECO:0000256" key="4">
    <source>
        <dbReference type="ARBA" id="ARBA00012513"/>
    </source>
</evidence>
<dbReference type="Proteomes" id="UP000001593">
    <property type="component" value="Unassembled WGS sequence"/>
</dbReference>
<gene>
    <name evidence="15" type="ORF">NEMVEDRAFT_v1g221992</name>
</gene>
<evidence type="ECO:0000256" key="8">
    <source>
        <dbReference type="ARBA" id="ARBA00022723"/>
    </source>
</evidence>
<keyword evidence="6" id="KW-0723">Serine/threonine-protein kinase</keyword>
<dbReference type="GO" id="GO:0004674">
    <property type="term" value="F:protein serine/threonine kinase activity"/>
    <property type="evidence" value="ECO:0007669"/>
    <property type="project" value="UniProtKB-KW"/>
</dbReference>
<dbReference type="Pfam" id="PF00069">
    <property type="entry name" value="Pkinase"/>
    <property type="match status" value="1"/>
</dbReference>
<feature type="domain" description="Protein kinase" evidence="14">
    <location>
        <begin position="1"/>
        <end position="140"/>
    </location>
</feature>
<keyword evidence="12" id="KW-0460">Magnesium</keyword>
<comment type="subcellular location">
    <subcellularLocation>
        <location evidence="2">Cytoplasm</location>
    </subcellularLocation>
</comment>
<dbReference type="Pfam" id="PF00415">
    <property type="entry name" value="RCC1"/>
    <property type="match status" value="1"/>
</dbReference>
<dbReference type="PANTHER" id="PTHR44535:SF1">
    <property type="entry name" value="SERINE_THREONINE-PROTEIN KINASE NEK9"/>
    <property type="match status" value="1"/>
</dbReference>
<dbReference type="GO" id="GO:0005737">
    <property type="term" value="C:cytoplasm"/>
    <property type="evidence" value="ECO:0007669"/>
    <property type="project" value="UniProtKB-SubCell"/>
</dbReference>
<dbReference type="Gene3D" id="1.10.510.10">
    <property type="entry name" value="Transferase(Phosphotransferase) domain 1"/>
    <property type="match status" value="1"/>
</dbReference>
<dbReference type="Gene3D" id="3.30.200.20">
    <property type="entry name" value="Phosphorylase Kinase, domain 1"/>
    <property type="match status" value="1"/>
</dbReference>
<evidence type="ECO:0000313" key="15">
    <source>
        <dbReference type="EMBL" id="EDO29337.1"/>
    </source>
</evidence>
<organism evidence="15 16">
    <name type="scientific">Nematostella vectensis</name>
    <name type="common">Starlet sea anemone</name>
    <dbReference type="NCBI Taxonomy" id="45351"/>
    <lineage>
        <taxon>Eukaryota</taxon>
        <taxon>Metazoa</taxon>
        <taxon>Cnidaria</taxon>
        <taxon>Anthozoa</taxon>
        <taxon>Hexacorallia</taxon>
        <taxon>Actiniaria</taxon>
        <taxon>Edwardsiidae</taxon>
        <taxon>Nematostella</taxon>
    </lineage>
</organism>
<evidence type="ECO:0000256" key="6">
    <source>
        <dbReference type="ARBA" id="ARBA00022527"/>
    </source>
</evidence>
<evidence type="ECO:0000256" key="7">
    <source>
        <dbReference type="ARBA" id="ARBA00022553"/>
    </source>
</evidence>
<dbReference type="PROSITE" id="PS50011">
    <property type="entry name" value="PROTEIN_KINASE_DOM"/>
    <property type="match status" value="1"/>
</dbReference>
<accession>A7T3X6</accession>
<dbReference type="InterPro" id="IPR011009">
    <property type="entry name" value="Kinase-like_dom_sf"/>
</dbReference>
<comment type="similarity">
    <text evidence="3">Belongs to the protein kinase superfamily. NEK Ser/Thr protein kinase family. NIMA subfamily.</text>
</comment>
<dbReference type="PANTHER" id="PTHR44535">
    <property type="entry name" value="PROTEIN CBG16200"/>
    <property type="match status" value="1"/>
</dbReference>
<evidence type="ECO:0000256" key="3">
    <source>
        <dbReference type="ARBA" id="ARBA00010886"/>
    </source>
</evidence>
<dbReference type="HOGENOM" id="CLU_1840149_0_0_1"/>
<evidence type="ECO:0000256" key="5">
    <source>
        <dbReference type="ARBA" id="ARBA00022490"/>
    </source>
</evidence>
<dbReference type="EMBL" id="DS470682">
    <property type="protein sequence ID" value="EDO29337.1"/>
    <property type="molecule type" value="Genomic_DNA"/>
</dbReference>
<comment type="cofactor">
    <cofactor evidence="1">
        <name>Mg(2+)</name>
        <dbReference type="ChEBI" id="CHEBI:18420"/>
    </cofactor>
</comment>
<proteinExistence type="inferred from homology"/>
<keyword evidence="16" id="KW-1185">Reference proteome</keyword>
<dbReference type="InterPro" id="IPR000408">
    <property type="entry name" value="Reg_chr_condens"/>
</dbReference>
<dbReference type="GO" id="GO:0005524">
    <property type="term" value="F:ATP binding"/>
    <property type="evidence" value="ECO:0007669"/>
    <property type="project" value="UniProtKB-KW"/>
</dbReference>
<evidence type="ECO:0000256" key="1">
    <source>
        <dbReference type="ARBA" id="ARBA00001946"/>
    </source>
</evidence>
<dbReference type="InterPro" id="IPR009091">
    <property type="entry name" value="RCC1/BLIP-II"/>
</dbReference>
<dbReference type="SUPFAM" id="SSF56112">
    <property type="entry name" value="Protein kinase-like (PK-like)"/>
    <property type="match status" value="1"/>
</dbReference>
<name>A7T3X6_NEMVE</name>
<evidence type="ECO:0000256" key="2">
    <source>
        <dbReference type="ARBA" id="ARBA00004496"/>
    </source>
</evidence>
<keyword evidence="9" id="KW-0547">Nucleotide-binding</keyword>
<evidence type="ECO:0000256" key="10">
    <source>
        <dbReference type="ARBA" id="ARBA00022777"/>
    </source>
</evidence>
<sequence>MLVVWKEVNLSRASDRERADALKEIDILSLLNHTNIVTYFNHFIDGTSLFIEMEYCNGGTLHDKICVQNELFPEELGIFMKMGLFTDDGALYTFGSDYFGCIGCSNELDEEVLLPHKVTFFNDKPVEDISCGDCHVVVMC</sequence>
<evidence type="ECO:0000256" key="9">
    <source>
        <dbReference type="ARBA" id="ARBA00022741"/>
    </source>
</evidence>
<evidence type="ECO:0000256" key="12">
    <source>
        <dbReference type="ARBA" id="ARBA00022842"/>
    </source>
</evidence>
<evidence type="ECO:0000256" key="13">
    <source>
        <dbReference type="PROSITE-ProRule" id="PRU00235"/>
    </source>
</evidence>
<dbReference type="STRING" id="45351.A7T3X6"/>
<dbReference type="InParanoid" id="A7T3X6"/>
<dbReference type="EC" id="2.7.11.1" evidence="4"/>
<dbReference type="InterPro" id="IPR000719">
    <property type="entry name" value="Prot_kinase_dom"/>
</dbReference>
<dbReference type="GO" id="GO:0046872">
    <property type="term" value="F:metal ion binding"/>
    <property type="evidence" value="ECO:0007669"/>
    <property type="project" value="UniProtKB-KW"/>
</dbReference>
<keyword evidence="11" id="KW-0067">ATP-binding</keyword>
<dbReference type="PROSITE" id="PS50012">
    <property type="entry name" value="RCC1_3"/>
    <property type="match status" value="1"/>
</dbReference>
<dbReference type="SUPFAM" id="SSF50985">
    <property type="entry name" value="RCC1/BLIP-II"/>
    <property type="match status" value="1"/>
</dbReference>
<dbReference type="Gene3D" id="2.130.10.30">
    <property type="entry name" value="Regulator of chromosome condensation 1/beta-lactamase-inhibitor protein II"/>
    <property type="match status" value="1"/>
</dbReference>
<feature type="repeat" description="RCC1" evidence="13">
    <location>
        <begin position="89"/>
        <end position="140"/>
    </location>
</feature>
<feature type="non-terminal residue" evidence="15">
    <location>
        <position position="140"/>
    </location>
</feature>
<evidence type="ECO:0000313" key="16">
    <source>
        <dbReference type="Proteomes" id="UP000001593"/>
    </source>
</evidence>
<dbReference type="eggNOG" id="KOG0589">
    <property type="taxonomic scope" value="Eukaryota"/>
</dbReference>
<keyword evidence="5" id="KW-0963">Cytoplasm</keyword>
<dbReference type="AlphaFoldDB" id="A7T3X6"/>
<evidence type="ECO:0000256" key="11">
    <source>
        <dbReference type="ARBA" id="ARBA00022840"/>
    </source>
</evidence>